<sequence>MNTASPAPMPTLALDTATPFLTLALVWPGGHRQLSKEVGRAHAEQLPGMARGLFAEAGLPFRAQTIVIGTGPGSYTGVRVGASYALGLARVWESPVKGVPTLEGLVQGDGRQAVSLDARKGHVYGAVYDVSGGVVTSVIHPPQKLSAGDFEALAGPVPHHQGGVPDGLALLHAGLAHGQTDWSLAYL</sequence>
<accession>C1D0T4</accession>
<dbReference type="GO" id="GO:0008233">
    <property type="term" value="F:peptidase activity"/>
    <property type="evidence" value="ECO:0007669"/>
    <property type="project" value="UniProtKB-KW"/>
</dbReference>
<dbReference type="InterPro" id="IPR022496">
    <property type="entry name" value="T6A_TsaB"/>
</dbReference>
<protein>
    <submittedName>
        <fullName evidence="2">Putative Peptidase M22, glycoprotease</fullName>
    </submittedName>
</protein>
<dbReference type="OrthoDB" id="9784166at2"/>
<dbReference type="HOGENOM" id="CLU_064886_4_0_0"/>
<proteinExistence type="predicted"/>
<dbReference type="InterPro" id="IPR000905">
    <property type="entry name" value="Gcp-like_dom"/>
</dbReference>
<organism evidence="2 3">
    <name type="scientific">Deinococcus deserti (strain DSM 17065 / CIP 109153 / LMG 22923 / VCD115)</name>
    <dbReference type="NCBI Taxonomy" id="546414"/>
    <lineage>
        <taxon>Bacteria</taxon>
        <taxon>Thermotogati</taxon>
        <taxon>Deinococcota</taxon>
        <taxon>Deinococci</taxon>
        <taxon>Deinococcales</taxon>
        <taxon>Deinococcaceae</taxon>
        <taxon>Deinococcus</taxon>
    </lineage>
</organism>
<dbReference type="Proteomes" id="UP000002208">
    <property type="component" value="Chromosome"/>
</dbReference>
<dbReference type="STRING" id="546414.Deide_06142"/>
<dbReference type="EMBL" id="CP001114">
    <property type="protein sequence ID" value="ACO45458.2"/>
    <property type="molecule type" value="Genomic_DNA"/>
</dbReference>
<keyword evidence="2" id="KW-0645">Protease</keyword>
<dbReference type="PaxDb" id="546414-Deide_06142"/>
<dbReference type="Pfam" id="PF00814">
    <property type="entry name" value="TsaD"/>
    <property type="match status" value="1"/>
</dbReference>
<feature type="domain" description="Gcp-like" evidence="1">
    <location>
        <begin position="37"/>
        <end position="139"/>
    </location>
</feature>
<keyword evidence="2" id="KW-0378">Hydrolase</keyword>
<dbReference type="GO" id="GO:0006508">
    <property type="term" value="P:proteolysis"/>
    <property type="evidence" value="ECO:0007669"/>
    <property type="project" value="UniProtKB-KW"/>
</dbReference>
<dbReference type="NCBIfam" id="TIGR03725">
    <property type="entry name" value="T6A_YeaZ"/>
    <property type="match status" value="1"/>
</dbReference>
<reference evidence="2 3" key="1">
    <citation type="journal article" date="2009" name="PLoS Genet.">
        <title>Alliance of proteomics and genomics to unravel the specificities of Sahara bacterium Deinococcus deserti.</title>
        <authorList>
            <person name="de Groot A."/>
            <person name="Dulermo R."/>
            <person name="Ortet P."/>
            <person name="Blanchard L."/>
            <person name="Guerin P."/>
            <person name="Fernandez B."/>
            <person name="Vacherie B."/>
            <person name="Dossat C."/>
            <person name="Jolivet E."/>
            <person name="Siguier P."/>
            <person name="Chandler M."/>
            <person name="Barakat M."/>
            <person name="Dedieu A."/>
            <person name="Barbe V."/>
            <person name="Heulin T."/>
            <person name="Sommer S."/>
            <person name="Achouak W."/>
            <person name="Armengaud J."/>
        </authorList>
    </citation>
    <scope>NUCLEOTIDE SEQUENCE [LARGE SCALE GENOMIC DNA]</scope>
    <source>
        <strain evidence="3">DSM 17065 / CIP 109153 / LMG 22923 / VCD115</strain>
    </source>
</reference>
<evidence type="ECO:0000313" key="2">
    <source>
        <dbReference type="EMBL" id="ACO45458.2"/>
    </source>
</evidence>
<dbReference type="RefSeq" id="WP_012692581.1">
    <property type="nucleotide sequence ID" value="NC_012526.1"/>
</dbReference>
<dbReference type="KEGG" id="ddr:Deide_06142"/>
<dbReference type="eggNOG" id="COG1214">
    <property type="taxonomic scope" value="Bacteria"/>
</dbReference>
<dbReference type="SUPFAM" id="SSF53067">
    <property type="entry name" value="Actin-like ATPase domain"/>
    <property type="match status" value="1"/>
</dbReference>
<dbReference type="Gene3D" id="3.30.420.40">
    <property type="match status" value="1"/>
</dbReference>
<evidence type="ECO:0000313" key="3">
    <source>
        <dbReference type="Proteomes" id="UP000002208"/>
    </source>
</evidence>
<dbReference type="InterPro" id="IPR043129">
    <property type="entry name" value="ATPase_NBD"/>
</dbReference>
<evidence type="ECO:0000259" key="1">
    <source>
        <dbReference type="Pfam" id="PF00814"/>
    </source>
</evidence>
<dbReference type="GO" id="GO:0002949">
    <property type="term" value="P:tRNA threonylcarbamoyladenosine modification"/>
    <property type="evidence" value="ECO:0007669"/>
    <property type="project" value="InterPro"/>
</dbReference>
<gene>
    <name evidence="2" type="ordered locus">Deide_06142</name>
</gene>
<name>C1D0T4_DEIDV</name>
<dbReference type="AlphaFoldDB" id="C1D0T4"/>
<keyword evidence="3" id="KW-1185">Reference proteome</keyword>